<dbReference type="Proteomes" id="UP001056120">
    <property type="component" value="Linkage Group LG29"/>
</dbReference>
<reference evidence="1 2" key="2">
    <citation type="journal article" date="2022" name="Mol. Ecol. Resour.">
        <title>The genomes of chicory, endive, great burdock and yacon provide insights into Asteraceae paleo-polyploidization history and plant inulin production.</title>
        <authorList>
            <person name="Fan W."/>
            <person name="Wang S."/>
            <person name="Wang H."/>
            <person name="Wang A."/>
            <person name="Jiang F."/>
            <person name="Liu H."/>
            <person name="Zhao H."/>
            <person name="Xu D."/>
            <person name="Zhang Y."/>
        </authorList>
    </citation>
    <scope>NUCLEOTIDE SEQUENCE [LARGE SCALE GENOMIC DNA]</scope>
    <source>
        <strain evidence="2">cv. Yunnan</strain>
        <tissue evidence="1">Leaves</tissue>
    </source>
</reference>
<name>A0ACB8XWK5_9ASTR</name>
<gene>
    <name evidence="1" type="ORF">L1987_85374</name>
</gene>
<evidence type="ECO:0000313" key="1">
    <source>
        <dbReference type="EMBL" id="KAI3675781.1"/>
    </source>
</evidence>
<evidence type="ECO:0000313" key="2">
    <source>
        <dbReference type="Proteomes" id="UP001056120"/>
    </source>
</evidence>
<reference evidence="2" key="1">
    <citation type="journal article" date="2022" name="Mol. Ecol. Resour.">
        <title>The genomes of chicory, endive, great burdock and yacon provide insights into Asteraceae palaeo-polyploidization history and plant inulin production.</title>
        <authorList>
            <person name="Fan W."/>
            <person name="Wang S."/>
            <person name="Wang H."/>
            <person name="Wang A."/>
            <person name="Jiang F."/>
            <person name="Liu H."/>
            <person name="Zhao H."/>
            <person name="Xu D."/>
            <person name="Zhang Y."/>
        </authorList>
    </citation>
    <scope>NUCLEOTIDE SEQUENCE [LARGE SCALE GENOMIC DNA]</scope>
    <source>
        <strain evidence="2">cv. Yunnan</strain>
    </source>
</reference>
<keyword evidence="2" id="KW-1185">Reference proteome</keyword>
<sequence>MICVYLGCLWFWCANHEDDRPQNKESWDLVCLIWVCSVCKMIMDVDLCCGCVGATFACKDFTVCCSLSLWLLPGNAIVVLCNLLLDLALMYDHIPHRFGRLNVEPRCRWFYEAYFNRIL</sequence>
<organism evidence="1 2">
    <name type="scientific">Smallanthus sonchifolius</name>
    <dbReference type="NCBI Taxonomy" id="185202"/>
    <lineage>
        <taxon>Eukaryota</taxon>
        <taxon>Viridiplantae</taxon>
        <taxon>Streptophyta</taxon>
        <taxon>Embryophyta</taxon>
        <taxon>Tracheophyta</taxon>
        <taxon>Spermatophyta</taxon>
        <taxon>Magnoliopsida</taxon>
        <taxon>eudicotyledons</taxon>
        <taxon>Gunneridae</taxon>
        <taxon>Pentapetalae</taxon>
        <taxon>asterids</taxon>
        <taxon>campanulids</taxon>
        <taxon>Asterales</taxon>
        <taxon>Asteraceae</taxon>
        <taxon>Asteroideae</taxon>
        <taxon>Heliantheae alliance</taxon>
        <taxon>Millerieae</taxon>
        <taxon>Smallanthus</taxon>
    </lineage>
</organism>
<dbReference type="EMBL" id="CM042046">
    <property type="protein sequence ID" value="KAI3675781.1"/>
    <property type="molecule type" value="Genomic_DNA"/>
</dbReference>
<proteinExistence type="predicted"/>
<accession>A0ACB8XWK5</accession>
<protein>
    <submittedName>
        <fullName evidence="1">Uncharacterized protein</fullName>
    </submittedName>
</protein>
<comment type="caution">
    <text evidence="1">The sequence shown here is derived from an EMBL/GenBank/DDBJ whole genome shotgun (WGS) entry which is preliminary data.</text>
</comment>